<dbReference type="Gene3D" id="3.20.20.370">
    <property type="entry name" value="Glycoside hydrolase/deacetylase"/>
    <property type="match status" value="1"/>
</dbReference>
<dbReference type="CDD" id="cd10936">
    <property type="entry name" value="CE4_DAC2"/>
    <property type="match status" value="1"/>
</dbReference>
<feature type="compositionally biased region" description="Basic residues" evidence="1">
    <location>
        <begin position="1"/>
        <end position="15"/>
    </location>
</feature>
<protein>
    <submittedName>
        <fullName evidence="2">Divergent polysaccharide deacetylase family protein</fullName>
    </submittedName>
</protein>
<dbReference type="InterPro" id="IPR006837">
    <property type="entry name" value="Divergent_DAC"/>
</dbReference>
<evidence type="ECO:0000313" key="2">
    <source>
        <dbReference type="EMBL" id="HEQ88929.1"/>
    </source>
</evidence>
<organism evidence="2">
    <name type="scientific">Thermoanaerobaculum aquaticum</name>
    <dbReference type="NCBI Taxonomy" id="1312852"/>
    <lineage>
        <taxon>Bacteria</taxon>
        <taxon>Pseudomonadati</taxon>
        <taxon>Acidobacteriota</taxon>
        <taxon>Thermoanaerobaculia</taxon>
        <taxon>Thermoanaerobaculales</taxon>
        <taxon>Thermoanaerobaculaceae</taxon>
        <taxon>Thermoanaerobaculum</taxon>
    </lineage>
</organism>
<comment type="caution">
    <text evidence="2">The sequence shown here is derived from an EMBL/GenBank/DDBJ whole genome shotgun (WGS) entry which is preliminary data.</text>
</comment>
<reference evidence="2" key="1">
    <citation type="journal article" date="2020" name="mSystems">
        <title>Genome- and Community-Level Interaction Insights into Carbon Utilization and Element Cycling Functions of Hydrothermarchaeota in Hydrothermal Sediment.</title>
        <authorList>
            <person name="Zhou Z."/>
            <person name="Liu Y."/>
            <person name="Xu W."/>
            <person name="Pan J."/>
            <person name="Luo Z.H."/>
            <person name="Li M."/>
        </authorList>
    </citation>
    <scope>NUCLEOTIDE SEQUENCE [LARGE SCALE GENOMIC DNA]</scope>
    <source>
        <strain evidence="2">SpSt-186</strain>
    </source>
</reference>
<dbReference type="EMBL" id="DSHW01000445">
    <property type="protein sequence ID" value="HEQ88929.1"/>
    <property type="molecule type" value="Genomic_DNA"/>
</dbReference>
<gene>
    <name evidence="2" type="ORF">ENP06_05915</name>
</gene>
<dbReference type="SUPFAM" id="SSF88713">
    <property type="entry name" value="Glycoside hydrolase/deacetylase"/>
    <property type="match status" value="1"/>
</dbReference>
<dbReference type="GO" id="GO:0005975">
    <property type="term" value="P:carbohydrate metabolic process"/>
    <property type="evidence" value="ECO:0007669"/>
    <property type="project" value="InterPro"/>
</dbReference>
<dbReference type="Pfam" id="PF04748">
    <property type="entry name" value="Polysacc_deac_2"/>
    <property type="match status" value="1"/>
</dbReference>
<proteinExistence type="predicted"/>
<feature type="region of interest" description="Disordered" evidence="1">
    <location>
        <begin position="1"/>
        <end position="21"/>
    </location>
</feature>
<sequence>MAKKRPRPPKARPTRSKSSTASPSAFRTLLAVLLLAGVGLALWWVASGRGVRQGDDASRLEQAVRQVLARVGAEAATRSWETGQDGLPTLAVQISPEGKFSLQRLTLELEAAFHNLGGELKALPVLEAGGYGRAAFQGLLGRARLRLVVLREAAPPPPAKPKPKGDKPGKLAVILDDAGYSEAAVASLATLPPQVAVAVLPNAPASAAVAEALRAQGRELLLHMPMEPEGNGANPGDDALVVGLDPGEVRARLERALAVVGPVAGVNNHMGSRATSDAELMRHFMKALAGRGLYFLDSRTTPASVAAGLAREAGIRTLRRDVFLDVVEDEGAVRSALATAASLARSKGQAVAIGHVHPLTLRVLHEELSRLSGVTLVRPSALAH</sequence>
<dbReference type="InterPro" id="IPR011330">
    <property type="entry name" value="Glyco_hydro/deAcase_b/a-brl"/>
</dbReference>
<dbReference type="PANTHER" id="PTHR30105">
    <property type="entry name" value="UNCHARACTERIZED YIBQ-RELATED"/>
    <property type="match status" value="1"/>
</dbReference>
<name>A0A7V2EFM0_9BACT</name>
<dbReference type="AlphaFoldDB" id="A0A7V2EFM0"/>
<evidence type="ECO:0000256" key="1">
    <source>
        <dbReference type="SAM" id="MobiDB-lite"/>
    </source>
</evidence>
<dbReference type="PANTHER" id="PTHR30105:SF2">
    <property type="entry name" value="DIVERGENT POLYSACCHARIDE DEACETYLASE SUPERFAMILY"/>
    <property type="match status" value="1"/>
</dbReference>
<accession>A0A7V2EFM0</accession>